<dbReference type="Pfam" id="PF09850">
    <property type="entry name" value="DotU"/>
    <property type="match status" value="1"/>
</dbReference>
<dbReference type="InterPro" id="IPR038522">
    <property type="entry name" value="T4/T6SS_DotU_sf"/>
</dbReference>
<organism evidence="2 3">
    <name type="scientific">Salmonella enterica I</name>
    <dbReference type="NCBI Taxonomy" id="59201"/>
    <lineage>
        <taxon>Bacteria</taxon>
        <taxon>Pseudomonadati</taxon>
        <taxon>Pseudomonadota</taxon>
        <taxon>Gammaproteobacteria</taxon>
        <taxon>Enterobacterales</taxon>
        <taxon>Enterobacteriaceae</taxon>
        <taxon>Salmonella</taxon>
    </lineage>
</organism>
<dbReference type="Proteomes" id="UP000277214">
    <property type="component" value="Chromosome 1"/>
</dbReference>
<evidence type="ECO:0000313" key="2">
    <source>
        <dbReference type="EMBL" id="VEA39199.1"/>
    </source>
</evidence>
<accession>A0A3S4F781</accession>
<protein>
    <submittedName>
        <fullName evidence="2">Membrane protein</fullName>
    </submittedName>
</protein>
<feature type="domain" description="Type IV / VI secretion system DotU" evidence="1">
    <location>
        <begin position="63"/>
        <end position="143"/>
    </location>
</feature>
<proteinExistence type="predicted"/>
<dbReference type="EMBL" id="LR134149">
    <property type="protein sequence ID" value="VEA39199.1"/>
    <property type="molecule type" value="Genomic_DNA"/>
</dbReference>
<dbReference type="InterPro" id="IPR017732">
    <property type="entry name" value="T4/T6SS_DotU"/>
</dbReference>
<evidence type="ECO:0000259" key="1">
    <source>
        <dbReference type="Pfam" id="PF09850"/>
    </source>
</evidence>
<name>A0A3S4F781_SALET</name>
<dbReference type="Gene3D" id="1.25.40.590">
    <property type="entry name" value="Type IV / VI secretion system, DotU"/>
    <property type="match status" value="1"/>
</dbReference>
<dbReference type="AlphaFoldDB" id="A0A3S4F781"/>
<evidence type="ECO:0000313" key="3">
    <source>
        <dbReference type="Proteomes" id="UP000277214"/>
    </source>
</evidence>
<gene>
    <name evidence="2" type="ORF">NCTC8272_03044</name>
</gene>
<reference evidence="2 3" key="1">
    <citation type="submission" date="2018-12" db="EMBL/GenBank/DDBJ databases">
        <authorList>
            <consortium name="Pathogen Informatics"/>
        </authorList>
    </citation>
    <scope>NUCLEOTIDE SEQUENCE [LARGE SCALE GENOMIC DNA]</scope>
    <source>
        <strain evidence="2 3">NCTC8272</strain>
    </source>
</reference>
<sequence>MTDSTLTPPAADMMSFLSTTPEHKNSEYETPVHTSQRTELNVIVEDGPDSKLRLAEISAAANPLLAAAQPLLCALAAMPAKLDAALVEPYRNLLVREMHLYQTLCDQANLRREHVLAVRYCLCTALDEAANNTTWGRRGVWPEKACW</sequence>